<dbReference type="Pfam" id="PF13807">
    <property type="entry name" value="GNVR"/>
    <property type="match status" value="1"/>
</dbReference>
<dbReference type="GO" id="GO:0005524">
    <property type="term" value="F:ATP binding"/>
    <property type="evidence" value="ECO:0007669"/>
    <property type="project" value="UniProtKB-KW"/>
</dbReference>
<comment type="caution">
    <text evidence="13">The sequence shown here is derived from an EMBL/GenBank/DDBJ whole genome shotgun (WGS) entry which is preliminary data.</text>
</comment>
<feature type="coiled-coil region" evidence="9">
    <location>
        <begin position="283"/>
        <end position="326"/>
    </location>
</feature>
<proteinExistence type="inferred from homology"/>
<keyword evidence="10" id="KW-0472">Membrane</keyword>
<evidence type="ECO:0000256" key="9">
    <source>
        <dbReference type="SAM" id="Coils"/>
    </source>
</evidence>
<evidence type="ECO:0000256" key="10">
    <source>
        <dbReference type="SAM" id="Phobius"/>
    </source>
</evidence>
<dbReference type="GO" id="GO:0004715">
    <property type="term" value="F:non-membrane spanning protein tyrosine kinase activity"/>
    <property type="evidence" value="ECO:0007669"/>
    <property type="project" value="UniProtKB-EC"/>
</dbReference>
<dbReference type="InterPro" id="IPR025669">
    <property type="entry name" value="AAA_dom"/>
</dbReference>
<protein>
    <recommendedName>
        <fullName evidence="2">non-specific protein-tyrosine kinase</fullName>
        <ecNumber evidence="2">2.7.10.2</ecNumber>
    </recommendedName>
</protein>
<name>A0A399D3A9_9BACT</name>
<evidence type="ECO:0000256" key="7">
    <source>
        <dbReference type="ARBA" id="ARBA00023137"/>
    </source>
</evidence>
<accession>A0A399D3A9</accession>
<keyword evidence="6" id="KW-0067">ATP-binding</keyword>
<dbReference type="InterPro" id="IPR027417">
    <property type="entry name" value="P-loop_NTPase"/>
</dbReference>
<dbReference type="Proteomes" id="UP000266441">
    <property type="component" value="Unassembled WGS sequence"/>
</dbReference>
<keyword evidence="10" id="KW-1133">Transmembrane helix</keyword>
<keyword evidence="9" id="KW-0175">Coiled coil</keyword>
<feature type="domain" description="Tyrosine-protein kinase G-rich" evidence="12">
    <location>
        <begin position="442"/>
        <end position="518"/>
    </location>
</feature>
<comment type="similarity">
    <text evidence="1">Belongs to the CpsD/CapB family.</text>
</comment>
<dbReference type="InterPro" id="IPR032807">
    <property type="entry name" value="GNVR"/>
</dbReference>
<dbReference type="RefSeq" id="WP_119349559.1">
    <property type="nucleotide sequence ID" value="NZ_QWET01000005.1"/>
</dbReference>
<evidence type="ECO:0000256" key="8">
    <source>
        <dbReference type="ARBA" id="ARBA00051245"/>
    </source>
</evidence>
<keyword evidence="3 13" id="KW-0808">Transferase</keyword>
<feature type="transmembrane region" description="Helical" evidence="10">
    <location>
        <begin position="504"/>
        <end position="525"/>
    </location>
</feature>
<dbReference type="PANTHER" id="PTHR32309:SF13">
    <property type="entry name" value="FERRIC ENTEROBACTIN TRANSPORT PROTEIN FEPE"/>
    <property type="match status" value="1"/>
</dbReference>
<dbReference type="EMBL" id="QWET01000005">
    <property type="protein sequence ID" value="RIH65718.1"/>
    <property type="molecule type" value="Genomic_DNA"/>
</dbReference>
<evidence type="ECO:0000256" key="1">
    <source>
        <dbReference type="ARBA" id="ARBA00007316"/>
    </source>
</evidence>
<evidence type="ECO:0000256" key="3">
    <source>
        <dbReference type="ARBA" id="ARBA00022679"/>
    </source>
</evidence>
<evidence type="ECO:0000259" key="12">
    <source>
        <dbReference type="Pfam" id="PF13807"/>
    </source>
</evidence>
<dbReference type="EC" id="2.7.10.2" evidence="2"/>
<dbReference type="InterPro" id="IPR050445">
    <property type="entry name" value="Bact_polysacc_biosynth/exp"/>
</dbReference>
<feature type="transmembrane region" description="Helical" evidence="10">
    <location>
        <begin position="30"/>
        <end position="48"/>
    </location>
</feature>
<dbReference type="Gene3D" id="3.40.50.300">
    <property type="entry name" value="P-loop containing nucleotide triphosphate hydrolases"/>
    <property type="match status" value="1"/>
</dbReference>
<evidence type="ECO:0000313" key="14">
    <source>
        <dbReference type="Proteomes" id="UP000266441"/>
    </source>
</evidence>
<dbReference type="AlphaFoldDB" id="A0A399D3A9"/>
<feature type="coiled-coil region" evidence="9">
    <location>
        <begin position="409"/>
        <end position="443"/>
    </location>
</feature>
<comment type="catalytic activity">
    <reaction evidence="8">
        <text>L-tyrosyl-[protein] + ATP = O-phospho-L-tyrosyl-[protein] + ADP + H(+)</text>
        <dbReference type="Rhea" id="RHEA:10596"/>
        <dbReference type="Rhea" id="RHEA-COMP:10136"/>
        <dbReference type="Rhea" id="RHEA-COMP:20101"/>
        <dbReference type="ChEBI" id="CHEBI:15378"/>
        <dbReference type="ChEBI" id="CHEBI:30616"/>
        <dbReference type="ChEBI" id="CHEBI:46858"/>
        <dbReference type="ChEBI" id="CHEBI:61978"/>
        <dbReference type="ChEBI" id="CHEBI:456216"/>
        <dbReference type="EC" id="2.7.10.2"/>
    </reaction>
</comment>
<sequence length="784" mass="89813">MEKMDEIISLIESHEKKEAKNIFLKYLRKWPLFLIFCMLGGGIGFFYYKNSPNIFQVKSRILIENEENAFGSVFDMKNSVLNMGRRAAIENQLGILQSYTLFRKALENLDWKYSWFRKELLYDAELYNNEPFDLVVPPTAKNAESVLLEIVALDNKTYRIEASGETRMNGYLQEVNFEQVAKFGQPFANEFFNFTLNMRNGETGQTYLLRFNNLHALTSQYMNKTKIGLEEINSDLISIQITGENPHKEADFINELNNVFIQFGMENKYQNSEKSMVFIDSQLARIEQSLGTAEEKYSDFRKEHQVMNLGEEAQVIYQKLEEIENDQYLTQLQVDYYTELQQYLYDSDKIGEMVNPSVIGINDSDLNGLLSKITELYSRREQLSMSVQEKNPSFIMLEQEIKITRDGLEETLKNQLKITKSKLESLEERYNEIQARVRKLPETEKNLIGIEREFDLNNDLYTYMLQKKAEASITKASIAPQVQVIDSAIVEAAAKVGPSMVKSLGAGTVLGVMIPFIFITLINFFNNKIETREEIEKWSTIPVLEGIVQHKYKTKLPVILHPRSGITESFRGMKSNLNAILEEPGSKVISINSLIPGEGKSFISSNFSAILTKANQKVLLVGADLHKPTLHHYLGVKESFGLSNFLLDEIGIDEIISPTSVPNLSFIQAGPIPQNPSDLIDPVKFELLIEHTRKMFDYIVIDTAPLLLVPDSILTSRISDVSLFVLRVNYSHKEQIKQINKMVDFNKIKRAAIIINEAPDRGYGYGNKYWKKGYGEYRNKMSIA</sequence>
<dbReference type="NCBIfam" id="TIGR01007">
    <property type="entry name" value="eps_fam"/>
    <property type="match status" value="1"/>
</dbReference>
<organism evidence="13 14">
    <name type="scientific">Mariniphaga sediminis</name>
    <dbReference type="NCBI Taxonomy" id="1628158"/>
    <lineage>
        <taxon>Bacteria</taxon>
        <taxon>Pseudomonadati</taxon>
        <taxon>Bacteroidota</taxon>
        <taxon>Bacteroidia</taxon>
        <taxon>Marinilabiliales</taxon>
        <taxon>Prolixibacteraceae</taxon>
        <taxon>Mariniphaga</taxon>
    </lineage>
</organism>
<keyword evidence="10" id="KW-0812">Transmembrane</keyword>
<dbReference type="OrthoDB" id="9794577at2"/>
<evidence type="ECO:0000256" key="6">
    <source>
        <dbReference type="ARBA" id="ARBA00022840"/>
    </source>
</evidence>
<evidence type="ECO:0000256" key="5">
    <source>
        <dbReference type="ARBA" id="ARBA00022777"/>
    </source>
</evidence>
<feature type="domain" description="AAA" evidence="11">
    <location>
        <begin position="587"/>
        <end position="744"/>
    </location>
</feature>
<keyword evidence="5 13" id="KW-0418">Kinase</keyword>
<dbReference type="InterPro" id="IPR005702">
    <property type="entry name" value="Wzc-like_C"/>
</dbReference>
<keyword evidence="7" id="KW-0829">Tyrosine-protein kinase</keyword>
<gene>
    <name evidence="13" type="ORF">D1164_08650</name>
</gene>
<dbReference type="SUPFAM" id="SSF52540">
    <property type="entry name" value="P-loop containing nucleoside triphosphate hydrolases"/>
    <property type="match status" value="1"/>
</dbReference>
<dbReference type="CDD" id="cd05387">
    <property type="entry name" value="BY-kinase"/>
    <property type="match status" value="1"/>
</dbReference>
<dbReference type="Pfam" id="PF13614">
    <property type="entry name" value="AAA_31"/>
    <property type="match status" value="1"/>
</dbReference>
<evidence type="ECO:0000259" key="11">
    <source>
        <dbReference type="Pfam" id="PF13614"/>
    </source>
</evidence>
<dbReference type="GO" id="GO:0005886">
    <property type="term" value="C:plasma membrane"/>
    <property type="evidence" value="ECO:0007669"/>
    <property type="project" value="TreeGrafter"/>
</dbReference>
<evidence type="ECO:0000256" key="2">
    <source>
        <dbReference type="ARBA" id="ARBA00011903"/>
    </source>
</evidence>
<reference evidence="13 14" key="1">
    <citation type="journal article" date="2015" name="Int. J. Syst. Evol. Microbiol.">
        <title>Mariniphaga sediminis sp. nov., isolated from coastal sediment.</title>
        <authorList>
            <person name="Wang F.Q."/>
            <person name="Shen Q.Y."/>
            <person name="Chen G.J."/>
            <person name="Du Z.J."/>
        </authorList>
    </citation>
    <scope>NUCLEOTIDE SEQUENCE [LARGE SCALE GENOMIC DNA]</scope>
    <source>
        <strain evidence="13 14">SY21</strain>
    </source>
</reference>
<dbReference type="PANTHER" id="PTHR32309">
    <property type="entry name" value="TYROSINE-PROTEIN KINASE"/>
    <property type="match status" value="1"/>
</dbReference>
<evidence type="ECO:0000313" key="13">
    <source>
        <dbReference type="EMBL" id="RIH65718.1"/>
    </source>
</evidence>
<evidence type="ECO:0000256" key="4">
    <source>
        <dbReference type="ARBA" id="ARBA00022741"/>
    </source>
</evidence>
<keyword evidence="4" id="KW-0547">Nucleotide-binding</keyword>
<keyword evidence="14" id="KW-1185">Reference proteome</keyword>